<evidence type="ECO:0000313" key="3">
    <source>
        <dbReference type="Proteomes" id="UP000286715"/>
    </source>
</evidence>
<dbReference type="AlphaFoldDB" id="A0A401XMM9"/>
<dbReference type="PANTHER" id="PTHR43601:SF3">
    <property type="entry name" value="THIOREDOXIN, MITOCHONDRIAL"/>
    <property type="match status" value="1"/>
</dbReference>
<dbReference type="PROSITE" id="PS51352">
    <property type="entry name" value="THIOREDOXIN_2"/>
    <property type="match status" value="1"/>
</dbReference>
<dbReference type="CDD" id="cd02947">
    <property type="entry name" value="TRX_family"/>
    <property type="match status" value="1"/>
</dbReference>
<evidence type="ECO:0000259" key="1">
    <source>
        <dbReference type="PROSITE" id="PS51352"/>
    </source>
</evidence>
<protein>
    <recommendedName>
        <fullName evidence="1">Thioredoxin domain-containing protein</fullName>
    </recommendedName>
</protein>
<dbReference type="Gene3D" id="3.40.30.10">
    <property type="entry name" value="Glutaredoxin"/>
    <property type="match status" value="1"/>
</dbReference>
<evidence type="ECO:0000313" key="2">
    <source>
        <dbReference type="EMBL" id="GCD78264.1"/>
    </source>
</evidence>
<proteinExistence type="predicted"/>
<dbReference type="GO" id="GO:0045454">
    <property type="term" value="P:cell redox homeostasis"/>
    <property type="evidence" value="ECO:0007669"/>
    <property type="project" value="TreeGrafter"/>
</dbReference>
<dbReference type="OrthoDB" id="120730at2"/>
<dbReference type="EMBL" id="BHZE01000019">
    <property type="protein sequence ID" value="GCD78264.1"/>
    <property type="molecule type" value="Genomic_DNA"/>
</dbReference>
<organism evidence="2 3">
    <name type="scientific">Thermaurantimonas aggregans</name>
    <dbReference type="NCBI Taxonomy" id="2173829"/>
    <lineage>
        <taxon>Bacteria</taxon>
        <taxon>Pseudomonadati</taxon>
        <taxon>Bacteroidota</taxon>
        <taxon>Flavobacteriia</taxon>
        <taxon>Flavobacteriales</taxon>
        <taxon>Schleiferiaceae</taxon>
        <taxon>Thermaurantimonas</taxon>
    </lineage>
</organism>
<sequence>MKHLFLFFYFIVFQLFSQGIRFESGTFADALVKAKNEGKLVFVDAYTTWCGPCKWLAREVFPDSELGKFYNENFVSIQIDMEKGEGIDFARKYNVQAYPTLLYFDAEGNEIHRLLGAREASRLLQETKELMNEDNRFSTIKKLVESSEQVDKNVLRKYLVLLNEQGESDETRLKQYMDLMTPEDWKDVEFLSVLLDYSGRTEDCSDSYTKGILDNYNTVVTALAMYPVYQRSLKEFFYVKLAKSFARKIDDKKYDNSVAEKFLKANENVFARDRVMLMAQRYAEKNKNKHKKLLEIDNVLYEKYIENADQLNNAAWEIYENPDASKKELKYALSWARKSVQIREAYHNTDTLAHLLYRLGNMQEARLWAERSIALGRETGEDVTLTEILLSKIQNARN</sequence>
<dbReference type="InterPro" id="IPR036249">
    <property type="entry name" value="Thioredoxin-like_sf"/>
</dbReference>
<dbReference type="Proteomes" id="UP000286715">
    <property type="component" value="Unassembled WGS sequence"/>
</dbReference>
<dbReference type="PANTHER" id="PTHR43601">
    <property type="entry name" value="THIOREDOXIN, MITOCHONDRIAL"/>
    <property type="match status" value="1"/>
</dbReference>
<reference evidence="2 3" key="1">
    <citation type="submission" date="2018-11" db="EMBL/GenBank/DDBJ databases">
        <title>Schleiferia aggregans sp. nov., a moderately thermophilic heterotrophic bacterium isolated from microbial mats at a terrestrial hot spring.</title>
        <authorList>
            <person name="Iino T."/>
            <person name="Ohkuma M."/>
            <person name="Haruta S."/>
        </authorList>
    </citation>
    <scope>NUCLEOTIDE SEQUENCE [LARGE SCALE GENOMIC DNA]</scope>
    <source>
        <strain evidence="2 3">LA</strain>
    </source>
</reference>
<dbReference type="SUPFAM" id="SSF52833">
    <property type="entry name" value="Thioredoxin-like"/>
    <property type="match status" value="1"/>
</dbReference>
<dbReference type="RefSeq" id="WP_124398325.1">
    <property type="nucleotide sequence ID" value="NZ_BHZE01000019.1"/>
</dbReference>
<comment type="caution">
    <text evidence="2">The sequence shown here is derived from an EMBL/GenBank/DDBJ whole genome shotgun (WGS) entry which is preliminary data.</text>
</comment>
<name>A0A401XMM9_9FLAO</name>
<dbReference type="Pfam" id="PF13098">
    <property type="entry name" value="Thioredoxin_2"/>
    <property type="match status" value="1"/>
</dbReference>
<dbReference type="InterPro" id="IPR012336">
    <property type="entry name" value="Thioredoxin-like_fold"/>
</dbReference>
<feature type="domain" description="Thioredoxin" evidence="1">
    <location>
        <begin position="1"/>
        <end position="132"/>
    </location>
</feature>
<accession>A0A401XMM9</accession>
<keyword evidence="3" id="KW-1185">Reference proteome</keyword>
<dbReference type="InterPro" id="IPR013766">
    <property type="entry name" value="Thioredoxin_domain"/>
</dbReference>
<gene>
    <name evidence="2" type="ORF">JCM31826_17460</name>
</gene>